<feature type="compositionally biased region" description="Polar residues" evidence="5">
    <location>
        <begin position="44"/>
        <end position="53"/>
    </location>
</feature>
<gene>
    <name evidence="7" type="ORF">BEMITA_LOCUS11264</name>
</gene>
<feature type="domain" description="RRM" evidence="6">
    <location>
        <begin position="369"/>
        <end position="452"/>
    </location>
</feature>
<dbReference type="InterPro" id="IPR035979">
    <property type="entry name" value="RBD_domain_sf"/>
</dbReference>
<dbReference type="SMART" id="SM00360">
    <property type="entry name" value="RRM"/>
    <property type="match status" value="4"/>
</dbReference>
<reference evidence="7" key="1">
    <citation type="submission" date="2021-12" db="EMBL/GenBank/DDBJ databases">
        <authorList>
            <person name="King R."/>
        </authorList>
    </citation>
    <scope>NUCLEOTIDE SEQUENCE</scope>
</reference>
<evidence type="ECO:0000256" key="2">
    <source>
        <dbReference type="ARBA" id="ARBA00022884"/>
    </source>
</evidence>
<sequence length="549" mass="60317">MPPKRKRRAPPKKNAKKTEVAEEETEETDQSLNETMESEENPSTEDGASQNGEVQEGKVENEVQIKTEVKEEPGSDDEENEANGEEPPSKKVKNESGEKLTLFLANLPPDTKPEAIKTALEEAVGEGKVVTLRQSTRRRPTFYSSSTIYFADVADRETLEKLIALDQKLQIGGQEVIIEEDKKRDDSLKIVISNIPEESNNKETLLKVLAAELGGPEKVEVVRVIIDKKTSQPSDTAHIYLTEVESVKHLVELEPKLNINGQELLIEESEANKSKREKLKLFIGRIPIDSCNEDAVRAALEKEVGEGKVSAVRCPKDWMTGRPRGIAFANCIDEETVKKLTDPETKIKINDQEINIMENEMNAKKDELFKVFISNLPQSTTEEKFKTKIQEVMTEDEIESITFPLDKDESKSRGFAFIILKNNESMKKLLALDQKLELDNCELNIRVCHEANSDGRGRGSKRGFKSRGGGGFYGGGRGRGGGGFYGGRGGGGGFRRGYSDWYGGPGGPRNFRGGSRGGWKRGGGGYGGGGGGGYGGGGGGGRYGNMTWF</sequence>
<dbReference type="Pfam" id="PF00076">
    <property type="entry name" value="RRM_1"/>
    <property type="match status" value="1"/>
</dbReference>
<feature type="region of interest" description="Disordered" evidence="5">
    <location>
        <begin position="1"/>
        <end position="96"/>
    </location>
</feature>
<feature type="compositionally biased region" description="Basic and acidic residues" evidence="5">
    <location>
        <begin position="87"/>
        <end position="96"/>
    </location>
</feature>
<feature type="region of interest" description="Disordered" evidence="5">
    <location>
        <begin position="452"/>
        <end position="472"/>
    </location>
</feature>
<proteinExistence type="predicted"/>
<dbReference type="KEGG" id="btab:109032691"/>
<accession>A0A9P0F7E3</accession>
<feature type="compositionally biased region" description="Basic and acidic residues" evidence="5">
    <location>
        <begin position="55"/>
        <end position="73"/>
    </location>
</feature>
<dbReference type="PANTHER" id="PTHR48033:SF10">
    <property type="entry name" value="RNA-BINDING PROTEIN SQUID"/>
    <property type="match status" value="1"/>
</dbReference>
<dbReference type="AlphaFoldDB" id="A0A9P0F7E3"/>
<dbReference type="InterPro" id="IPR012677">
    <property type="entry name" value="Nucleotide-bd_a/b_plait_sf"/>
</dbReference>
<protein>
    <recommendedName>
        <fullName evidence="6">RRM domain-containing protein</fullName>
    </recommendedName>
</protein>
<dbReference type="GO" id="GO:0003723">
    <property type="term" value="F:RNA binding"/>
    <property type="evidence" value="ECO:0007669"/>
    <property type="project" value="UniProtKB-UniRule"/>
</dbReference>
<dbReference type="PANTHER" id="PTHR48033">
    <property type="entry name" value="RNA-BINDING (RRM/RBD/RNP MOTIFS) FAMILY PROTEIN"/>
    <property type="match status" value="1"/>
</dbReference>
<dbReference type="PROSITE" id="PS50102">
    <property type="entry name" value="RRM"/>
    <property type="match status" value="2"/>
</dbReference>
<keyword evidence="3" id="KW-0539">Nucleus</keyword>
<feature type="domain" description="RRM" evidence="6">
    <location>
        <begin position="279"/>
        <end position="368"/>
    </location>
</feature>
<dbReference type="SUPFAM" id="SSF54928">
    <property type="entry name" value="RNA-binding domain, RBD"/>
    <property type="match status" value="3"/>
</dbReference>
<dbReference type="Proteomes" id="UP001152759">
    <property type="component" value="Chromosome 7"/>
</dbReference>
<dbReference type="EMBL" id="OU963868">
    <property type="protein sequence ID" value="CAH0392791.1"/>
    <property type="molecule type" value="Genomic_DNA"/>
</dbReference>
<keyword evidence="8" id="KW-1185">Reference proteome</keyword>
<comment type="subcellular location">
    <subcellularLocation>
        <location evidence="1">Nucleus</location>
    </subcellularLocation>
</comment>
<dbReference type="CDD" id="cd00590">
    <property type="entry name" value="RRM_SF"/>
    <property type="match status" value="2"/>
</dbReference>
<keyword evidence="2 4" id="KW-0694">RNA-binding</keyword>
<dbReference type="GO" id="GO:0000785">
    <property type="term" value="C:chromatin"/>
    <property type="evidence" value="ECO:0007669"/>
    <property type="project" value="TreeGrafter"/>
</dbReference>
<evidence type="ECO:0000256" key="3">
    <source>
        <dbReference type="ARBA" id="ARBA00023242"/>
    </source>
</evidence>
<dbReference type="Gene3D" id="3.30.70.330">
    <property type="match status" value="4"/>
</dbReference>
<dbReference type="GO" id="GO:0005654">
    <property type="term" value="C:nucleoplasm"/>
    <property type="evidence" value="ECO:0007669"/>
    <property type="project" value="TreeGrafter"/>
</dbReference>
<evidence type="ECO:0000256" key="1">
    <source>
        <dbReference type="ARBA" id="ARBA00004123"/>
    </source>
</evidence>
<dbReference type="GO" id="GO:0010468">
    <property type="term" value="P:regulation of gene expression"/>
    <property type="evidence" value="ECO:0007669"/>
    <property type="project" value="TreeGrafter"/>
</dbReference>
<evidence type="ECO:0000313" key="7">
    <source>
        <dbReference type="EMBL" id="CAH0392791.1"/>
    </source>
</evidence>
<evidence type="ECO:0000256" key="5">
    <source>
        <dbReference type="SAM" id="MobiDB-lite"/>
    </source>
</evidence>
<feature type="compositionally biased region" description="Basic residues" evidence="5">
    <location>
        <begin position="1"/>
        <end position="15"/>
    </location>
</feature>
<evidence type="ECO:0000313" key="8">
    <source>
        <dbReference type="Proteomes" id="UP001152759"/>
    </source>
</evidence>
<dbReference type="InterPro" id="IPR000504">
    <property type="entry name" value="RRM_dom"/>
</dbReference>
<evidence type="ECO:0000256" key="4">
    <source>
        <dbReference type="PROSITE-ProRule" id="PRU00176"/>
    </source>
</evidence>
<evidence type="ECO:0000259" key="6">
    <source>
        <dbReference type="PROSITE" id="PS50102"/>
    </source>
</evidence>
<feature type="compositionally biased region" description="Acidic residues" evidence="5">
    <location>
        <begin position="74"/>
        <end position="84"/>
    </location>
</feature>
<name>A0A9P0F7E3_BEMTA</name>
<organism evidence="7 8">
    <name type="scientific">Bemisia tabaci</name>
    <name type="common">Sweetpotato whitefly</name>
    <name type="synonym">Aleurodes tabaci</name>
    <dbReference type="NCBI Taxonomy" id="7038"/>
    <lineage>
        <taxon>Eukaryota</taxon>
        <taxon>Metazoa</taxon>
        <taxon>Ecdysozoa</taxon>
        <taxon>Arthropoda</taxon>
        <taxon>Hexapoda</taxon>
        <taxon>Insecta</taxon>
        <taxon>Pterygota</taxon>
        <taxon>Neoptera</taxon>
        <taxon>Paraneoptera</taxon>
        <taxon>Hemiptera</taxon>
        <taxon>Sternorrhyncha</taxon>
        <taxon>Aleyrodoidea</taxon>
        <taxon>Aleyrodidae</taxon>
        <taxon>Aleyrodinae</taxon>
        <taxon>Bemisia</taxon>
    </lineage>
</organism>